<dbReference type="Pfam" id="PF00149">
    <property type="entry name" value="Metallophos"/>
    <property type="match status" value="1"/>
</dbReference>
<reference evidence="5 7" key="2">
    <citation type="submission" date="2016-10" db="EMBL/GenBank/DDBJ databases">
        <authorList>
            <person name="Varghese N."/>
            <person name="Submissions S."/>
        </authorList>
    </citation>
    <scope>NUCLEOTIDE SEQUENCE [LARGE SCALE GENOMIC DNA]</scope>
    <source>
        <strain evidence="5 7">DSM 22150</strain>
    </source>
</reference>
<dbReference type="Pfam" id="PF07501">
    <property type="entry name" value="G5"/>
    <property type="match status" value="5"/>
</dbReference>
<keyword evidence="1" id="KW-0732">Signal</keyword>
<dbReference type="InterPro" id="IPR008979">
    <property type="entry name" value="Galactose-bd-like_sf"/>
</dbReference>
<evidence type="ECO:0000259" key="2">
    <source>
        <dbReference type="PROSITE" id="PS50022"/>
    </source>
</evidence>
<name>A0A143YQ49_9LACT</name>
<dbReference type="PROSITE" id="PS50022">
    <property type="entry name" value="FA58C_3"/>
    <property type="match status" value="2"/>
</dbReference>
<dbReference type="Proteomes" id="UP000076878">
    <property type="component" value="Unassembled WGS sequence"/>
</dbReference>
<feature type="domain" description="F5/8 type C" evidence="2">
    <location>
        <begin position="42"/>
        <end position="206"/>
    </location>
</feature>
<dbReference type="STRING" id="640938.TR210_1177"/>
<sequence length="1351" mass="146852">MNVLKRINWLILFLLFSIFAIGLGTIQVLAATDGSANDATIMNPINGIGEVSLLAEPTVNLAPVSIISSSTTFSGISYLNDGQTASTNNTAKAGPGLHWVQLDLGAVHELNAIKLWHYFGDARSYRDVIVQLSNDPNFSSGVVTVFNNDTDGSAGLGVGTDSEYIETSLGKMISFDFVNARYARFYSNGSNVTGWNHYVEIEVYGVGTQVVPTVNLAPPSTISTSTTFSDIPYITDGLTSNSNKSAKAGPGLHWVQLDLSAIHELYAIKLWHYFSDGRIYRDVVVQLSDDPSFSDGVTTVFNNDTDGSAGLGVGTDSEYKESSSGKLLSFDAVDARYARFYSNGSNVTGWNHYVEIEIYGYELQLTEMKKETLTENTVSFSRIEQLDNTFPAGETQIIQAGVDGYDTVTYDVTYTDGEETGRVEVSRVTTAPVDEIVRVGTQQVEIVTERITVTENAVAYTTLEQEDASLAAGERVIQQAGIDGYDTVTYDVTYTNGEETGRVEVSRVTTAPIEEIVRVSLLAEPTINLAPSSIISSSTTFSGISYVNDSQSTSSTNAAKAGPGLQWVQLDLGAVHELNTIKLWHYFGDGRSYRDVIVQISNDPSFSSGVVTVFNNDTDGSAGLGAGTDSEYIETSLGKILSFNSVNARYARFYSNGSTATGWNHYVEIEVYGVGTQVVPTVNLAPPSTISTSTTFSDIPYITDGLTSNSNKSAKAGPGLHWVQLDLGAIHELYAIKLWHYFSDGRIYKDVVIQLSDDPSFSSGVTTVFNNDTDGSAGLGVGTDSEYKESSSGKLLSFNPVNARYARFYSNGSTVTGWNHYVEIEIYGHELQITEVRTETLTENTVSFSRIEQLDNTFPAGETQIIQAGVDGYDTVTYEVTYTDGAETGRVEVSRVTTAPVDEIVRVGTQQIEVVTERITVTENAVAYTTLEQEDASLAAGERVIQQAGVDGYDTVTYDVTYTNGEETGRVEVSRVTTAPVEEIVRVGPNLVVTEQTTLVENIVAYQTVEQEDASLPMGERVIQQAGVDGYDTVTYDVTYTNGEETDRVEVSRVTTAPIEEIVLVGTYSDDTYVIYAIADTHLSLDTSIASLEEATLSRSSIVAAEEQGVWMTAEGTFVTAPTVSERTQRMISFAAIANADQPDFVLHLGDGTAGPSDWNSFLAAWNSIYLPKLFVPGNHDFDNTTYASVASMFGYDTRTTIGNNKFSYAQEISLGDISFLLLDVDTNRVDSSGFQTKLDWAAGQLNSTTSPLALVVAHTAPHNYLRNNYDGPTAYAFNQIVLNALSSNPNLEKVQGIFGHEHPSNTYIDVFFGPDFPGLILKPNVYTVGSYTKITIDAQNNVTWEQRDLY</sequence>
<reference evidence="4 6" key="1">
    <citation type="submission" date="2016-02" db="EMBL/GenBank/DDBJ databases">
        <authorList>
            <person name="Wen L."/>
            <person name="He K."/>
            <person name="Yang H."/>
        </authorList>
    </citation>
    <scope>NUCLEOTIDE SEQUENCE [LARGE SCALE GENOMIC DNA]</scope>
    <source>
        <strain evidence="4">Trichococcus_R210</strain>
    </source>
</reference>
<evidence type="ECO:0000313" key="5">
    <source>
        <dbReference type="EMBL" id="SEI99855.1"/>
    </source>
</evidence>
<dbReference type="Proteomes" id="UP000199280">
    <property type="component" value="Unassembled WGS sequence"/>
</dbReference>
<feature type="domain" description="G5" evidence="3">
    <location>
        <begin position="912"/>
        <end position="991"/>
    </location>
</feature>
<feature type="domain" description="G5" evidence="3">
    <location>
        <begin position="989"/>
        <end position="1069"/>
    </location>
</feature>
<keyword evidence="7" id="KW-1185">Reference proteome</keyword>
<evidence type="ECO:0000256" key="1">
    <source>
        <dbReference type="ARBA" id="ARBA00022729"/>
    </source>
</evidence>
<proteinExistence type="predicted"/>
<dbReference type="InterPro" id="IPR000421">
    <property type="entry name" value="FA58C"/>
</dbReference>
<accession>A0A143YQ49</accession>
<dbReference type="InterPro" id="IPR011098">
    <property type="entry name" value="G5_dom"/>
</dbReference>
<evidence type="ECO:0000313" key="7">
    <source>
        <dbReference type="Proteomes" id="UP000199280"/>
    </source>
</evidence>
<dbReference type="Gene3D" id="2.60.120.260">
    <property type="entry name" value="Galactose-binding domain-like"/>
    <property type="match status" value="4"/>
</dbReference>
<feature type="domain" description="G5" evidence="3">
    <location>
        <begin position="363"/>
        <end position="443"/>
    </location>
</feature>
<feature type="domain" description="G5" evidence="3">
    <location>
        <begin position="831"/>
        <end position="911"/>
    </location>
</feature>
<dbReference type="Gene3D" id="3.60.21.10">
    <property type="match status" value="1"/>
</dbReference>
<dbReference type="Gene3D" id="2.20.230.10">
    <property type="entry name" value="Resuscitation-promoting factor rpfb"/>
    <property type="match status" value="5"/>
</dbReference>
<dbReference type="EMBL" id="FNYT01000006">
    <property type="protein sequence ID" value="SEI99855.1"/>
    <property type="molecule type" value="Genomic_DNA"/>
</dbReference>
<dbReference type="SUPFAM" id="SSF49785">
    <property type="entry name" value="Galactose-binding domain-like"/>
    <property type="match status" value="4"/>
</dbReference>
<feature type="domain" description="G5" evidence="3">
    <location>
        <begin position="444"/>
        <end position="523"/>
    </location>
</feature>
<feature type="domain" description="F5/8 type C" evidence="2">
    <location>
        <begin position="509"/>
        <end position="674"/>
    </location>
</feature>
<dbReference type="GO" id="GO:0016787">
    <property type="term" value="F:hydrolase activity"/>
    <property type="evidence" value="ECO:0007669"/>
    <property type="project" value="InterPro"/>
</dbReference>
<dbReference type="InterPro" id="IPR004843">
    <property type="entry name" value="Calcineurin-like_PHP"/>
</dbReference>
<evidence type="ECO:0000259" key="3">
    <source>
        <dbReference type="PROSITE" id="PS51109"/>
    </source>
</evidence>
<organism evidence="4 6">
    <name type="scientific">Trichococcus ilyis</name>
    <dbReference type="NCBI Taxonomy" id="640938"/>
    <lineage>
        <taxon>Bacteria</taxon>
        <taxon>Bacillati</taxon>
        <taxon>Bacillota</taxon>
        <taxon>Bacilli</taxon>
        <taxon>Lactobacillales</taxon>
        <taxon>Carnobacteriaceae</taxon>
        <taxon>Trichococcus</taxon>
    </lineage>
</organism>
<gene>
    <name evidence="5" type="ORF">SAMN05216375_10627</name>
    <name evidence="4" type="ORF">TR210_1177</name>
</gene>
<dbReference type="PROSITE" id="PS51109">
    <property type="entry name" value="G5"/>
    <property type="match status" value="5"/>
</dbReference>
<evidence type="ECO:0000313" key="6">
    <source>
        <dbReference type="Proteomes" id="UP000076878"/>
    </source>
</evidence>
<dbReference type="SUPFAM" id="SSF56300">
    <property type="entry name" value="Metallo-dependent phosphatases"/>
    <property type="match status" value="1"/>
</dbReference>
<protein>
    <submittedName>
        <fullName evidence="5">Calcineurin-like phosphoesterase</fullName>
    </submittedName>
</protein>
<dbReference type="SMART" id="SM01208">
    <property type="entry name" value="G5"/>
    <property type="match status" value="5"/>
</dbReference>
<dbReference type="InterPro" id="IPR029052">
    <property type="entry name" value="Metallo-depent_PP-like"/>
</dbReference>
<dbReference type="EMBL" id="FJNB01000007">
    <property type="protein sequence ID" value="CZQ93964.1"/>
    <property type="molecule type" value="Genomic_DNA"/>
</dbReference>
<evidence type="ECO:0000313" key="4">
    <source>
        <dbReference type="EMBL" id="CZQ93964.1"/>
    </source>
</evidence>